<dbReference type="EMBL" id="BAABDU010000004">
    <property type="protein sequence ID" value="GAA3770190.1"/>
    <property type="molecule type" value="Genomic_DNA"/>
</dbReference>
<dbReference type="Proteomes" id="UP001500748">
    <property type="component" value="Unassembled WGS sequence"/>
</dbReference>
<sequence length="288" mass="35025">MIGKIQVGYLVSYDYELLKNSLPTVYAEADTVFLAIDKNRRTWNGEYFNIDNSFFEWLRVFDVDKKIVIYEDDFYVPEFTTMQCEIRERKLLSQKMGLGNWLIQIDCDEYFVDFKRFVADLRKYDSYIKQPLKKTIQVAAFWVILYKYTSSGILYVDKPTKAIFATNNPEYVNGRRVKAQVIYTDNLVLHESLSRTEEELRFKFENWGHNKETNKDFLNKWVKVNETNFKEFRNFYYIEPERWKKLDFFPTKDIIEIKNFIQKEKRLTLSKFFIYKKNFGQWFKFLFK</sequence>
<evidence type="ECO:0008006" key="3">
    <source>
        <dbReference type="Google" id="ProtNLM"/>
    </source>
</evidence>
<accession>A0ABP7GLR2</accession>
<gene>
    <name evidence="1" type="ORF">GCM10022423_24890</name>
</gene>
<protein>
    <recommendedName>
        <fullName evidence="3">Glycosyl transferase family 2</fullName>
    </recommendedName>
</protein>
<dbReference type="RefSeq" id="WP_345144786.1">
    <property type="nucleotide sequence ID" value="NZ_BAABDU010000004.1"/>
</dbReference>
<keyword evidence="2" id="KW-1185">Reference proteome</keyword>
<name>A0ABP7GLR2_9FLAO</name>
<reference evidence="2" key="1">
    <citation type="journal article" date="2019" name="Int. J. Syst. Evol. Microbiol.">
        <title>The Global Catalogue of Microorganisms (GCM) 10K type strain sequencing project: providing services to taxonomists for standard genome sequencing and annotation.</title>
        <authorList>
            <consortium name="The Broad Institute Genomics Platform"/>
            <consortium name="The Broad Institute Genome Sequencing Center for Infectious Disease"/>
            <person name="Wu L."/>
            <person name="Ma J."/>
        </authorList>
    </citation>
    <scope>NUCLEOTIDE SEQUENCE [LARGE SCALE GENOMIC DNA]</scope>
    <source>
        <strain evidence="2">JCM 17337</strain>
    </source>
</reference>
<comment type="caution">
    <text evidence="1">The sequence shown here is derived from an EMBL/GenBank/DDBJ whole genome shotgun (WGS) entry which is preliminary data.</text>
</comment>
<organism evidence="1 2">
    <name type="scientific">Flavobacterium ginsengiterrae</name>
    <dbReference type="NCBI Taxonomy" id="871695"/>
    <lineage>
        <taxon>Bacteria</taxon>
        <taxon>Pseudomonadati</taxon>
        <taxon>Bacteroidota</taxon>
        <taxon>Flavobacteriia</taxon>
        <taxon>Flavobacteriales</taxon>
        <taxon>Flavobacteriaceae</taxon>
        <taxon>Flavobacterium</taxon>
    </lineage>
</organism>
<evidence type="ECO:0000313" key="1">
    <source>
        <dbReference type="EMBL" id="GAA3770190.1"/>
    </source>
</evidence>
<evidence type="ECO:0000313" key="2">
    <source>
        <dbReference type="Proteomes" id="UP001500748"/>
    </source>
</evidence>
<proteinExistence type="predicted"/>